<sequence length="562" mass="62524">MKQIFIKFSMLAAVAMLITACSKDNNEDNTSEPVTSIKFNMSEAPYNDDVEMAGSRAAVTEIIKDTFDMGGIEAEVTLERDSEQPKQETRTITSGNHYTIVAFKAGTSIEAASTKGHFNASGAFVYDTGVNPIQLAPANYDFVCYTHQYATRSGNNIEIPLQHADKAFVCRQPNVTIANTKKQEIAFTMKHAGVRVRTKIMAFMVPTGINATLGYQANSVPASTVYDMTTGTFSASTTKSGDVEAKMQRFDTADTNFDSELQDNLETVTGDNYLTVLAGTKPEELVYNIMGGTVYNKPLNTNGNRKLKAGNAFDANGAYTCTIRLLPTYVYLFEDGQTGRLKDSGRANHVPIALVYAPHKAIALWNFGGEGNTVDHWIRGYNYAQHNSSAMLNTVEDALNSTTSGKVWTWESYDSRHDGNPIIKANELADFPVYYWAGKYYQDFYLSDRLIAKGKTLAPSLNKDEVWYLPSLSEWRDLFVKLGFGDVSSIPISYSGSWQGNMVNYAFKVAQGISITNSSKTYWSSSEESNSYVYYVTPSRYSMRFESKDKRDFMTIRAFVEF</sequence>
<reference evidence="2" key="1">
    <citation type="submission" date="2010-07" db="EMBL/GenBank/DDBJ databases">
        <authorList>
            <person name="Muzny D."/>
            <person name="Qin X."/>
            <person name="Deng J."/>
            <person name="Jiang H."/>
            <person name="Liu Y."/>
            <person name="Qu J."/>
            <person name="Song X.-Z."/>
            <person name="Zhang L."/>
            <person name="Thornton R."/>
            <person name="Coyle M."/>
            <person name="Francisco L."/>
            <person name="Jackson L."/>
            <person name="Javaid M."/>
            <person name="Korchina V."/>
            <person name="Kovar C."/>
            <person name="Mata R."/>
            <person name="Mathew T."/>
            <person name="Ngo R."/>
            <person name="Nguyen L."/>
            <person name="Nguyen N."/>
            <person name="Okwuonu G."/>
            <person name="Ongeri F."/>
            <person name="Pham C."/>
            <person name="Simmons D."/>
            <person name="Wilczek-Boney K."/>
            <person name="Hale W."/>
            <person name="Jakkamsetti A."/>
            <person name="Pham P."/>
            <person name="Ruth R."/>
            <person name="San Lucas F."/>
            <person name="Warren J."/>
            <person name="Zhang J."/>
            <person name="Zhao Z."/>
            <person name="Zhou C."/>
            <person name="Zhu D."/>
            <person name="Lee S."/>
            <person name="Bess C."/>
            <person name="Blankenburg K."/>
            <person name="Forbes L."/>
            <person name="Fu Q."/>
            <person name="Gubbala S."/>
            <person name="Hirani K."/>
            <person name="Jayaseelan J.C."/>
            <person name="Lara F."/>
            <person name="Munidasa M."/>
            <person name="Palculict T."/>
            <person name="Patil S."/>
            <person name="Pu L.-L."/>
            <person name="Saada N."/>
            <person name="Tang L."/>
            <person name="Weissenberger G."/>
            <person name="Zhu Y."/>
            <person name="Hemphill L."/>
            <person name="Shang Y."/>
            <person name="Youmans B."/>
            <person name="Ayvaz T."/>
            <person name="Ross M."/>
            <person name="Santibanez J."/>
            <person name="Aqrawi P."/>
            <person name="Gross S."/>
            <person name="Joshi V."/>
            <person name="Fowler G."/>
            <person name="Nazareth L."/>
            <person name="Reid J."/>
            <person name="Worley K."/>
            <person name="Petrosino J."/>
            <person name="Highlander S."/>
            <person name="Gibbs R."/>
        </authorList>
    </citation>
    <scope>NUCLEOTIDE SEQUENCE [LARGE SCALE GENOMIC DNA]</scope>
    <source>
        <strain evidence="2">DSM 16973</strain>
    </source>
</reference>
<dbReference type="EMBL" id="AEEI01000035">
    <property type="protein sequence ID" value="EFM01982.1"/>
    <property type="molecule type" value="Genomic_DNA"/>
</dbReference>
<dbReference type="Proteomes" id="UP000004394">
    <property type="component" value="Unassembled WGS sequence"/>
</dbReference>
<dbReference type="STRING" id="862515.HMPREF0658_1077"/>
<evidence type="ECO:0000313" key="2">
    <source>
        <dbReference type="EMBL" id="EFM01982.1"/>
    </source>
</evidence>
<name>E0NSC6_9BACT</name>
<comment type="caution">
    <text evidence="2">The sequence shown here is derived from an EMBL/GenBank/DDBJ whole genome shotgun (WGS) entry which is preliminary data.</text>
</comment>
<accession>E0NSC6</accession>
<dbReference type="RefSeq" id="WP_006949038.1">
    <property type="nucleotide sequence ID" value="NZ_BAJI01000043.1"/>
</dbReference>
<dbReference type="OrthoDB" id="1079049at2"/>
<keyword evidence="1" id="KW-0732">Signal</keyword>
<feature type="chain" id="PRO_5003138245" evidence="1">
    <location>
        <begin position="27"/>
        <end position="562"/>
    </location>
</feature>
<dbReference type="BioCyc" id="PMAR862515-HMP:GMOO-1094-MONOMER"/>
<evidence type="ECO:0000256" key="1">
    <source>
        <dbReference type="SAM" id="SignalP"/>
    </source>
</evidence>
<dbReference type="HOGENOM" id="CLU_028180_0_0_10"/>
<protein>
    <submittedName>
        <fullName evidence="2">Fibrobacter succinogene major paralogous domain protein</fullName>
    </submittedName>
</protein>
<keyword evidence="3" id="KW-1185">Reference proteome</keyword>
<gene>
    <name evidence="2" type="ORF">HMPREF0658_1077</name>
</gene>
<dbReference type="AlphaFoldDB" id="E0NSC6"/>
<dbReference type="PROSITE" id="PS51257">
    <property type="entry name" value="PROKAR_LIPOPROTEIN"/>
    <property type="match status" value="1"/>
</dbReference>
<evidence type="ECO:0000313" key="3">
    <source>
        <dbReference type="Proteomes" id="UP000004394"/>
    </source>
</evidence>
<proteinExistence type="predicted"/>
<organism evidence="2 3">
    <name type="scientific">Hoylesella marshii DSM 16973 = JCM 13450</name>
    <dbReference type="NCBI Taxonomy" id="862515"/>
    <lineage>
        <taxon>Bacteria</taxon>
        <taxon>Pseudomonadati</taxon>
        <taxon>Bacteroidota</taxon>
        <taxon>Bacteroidia</taxon>
        <taxon>Bacteroidales</taxon>
        <taxon>Prevotellaceae</taxon>
        <taxon>Hoylesella</taxon>
    </lineage>
</organism>
<feature type="signal peptide" evidence="1">
    <location>
        <begin position="1"/>
        <end position="26"/>
    </location>
</feature>